<gene>
    <name evidence="3" type="ORF">OG863_09700</name>
</gene>
<dbReference type="Proteomes" id="UP001344251">
    <property type="component" value="Chromosome"/>
</dbReference>
<feature type="compositionally biased region" description="Low complexity" evidence="1">
    <location>
        <begin position="34"/>
        <end position="53"/>
    </location>
</feature>
<keyword evidence="4" id="KW-1185">Reference proteome</keyword>
<feature type="signal peptide" evidence="2">
    <location>
        <begin position="1"/>
        <end position="29"/>
    </location>
</feature>
<name>A0ABZ1FDT6_9ACTN</name>
<evidence type="ECO:0000256" key="1">
    <source>
        <dbReference type="SAM" id="MobiDB-lite"/>
    </source>
</evidence>
<evidence type="ECO:0000313" key="3">
    <source>
        <dbReference type="EMBL" id="WSB68207.1"/>
    </source>
</evidence>
<organism evidence="3 4">
    <name type="scientific">Streptomyces decoyicus</name>
    <dbReference type="NCBI Taxonomy" id="249567"/>
    <lineage>
        <taxon>Bacteria</taxon>
        <taxon>Bacillati</taxon>
        <taxon>Actinomycetota</taxon>
        <taxon>Actinomycetes</taxon>
        <taxon>Kitasatosporales</taxon>
        <taxon>Streptomycetaceae</taxon>
        <taxon>Streptomyces</taxon>
    </lineage>
</organism>
<dbReference type="PROSITE" id="PS51257">
    <property type="entry name" value="PROKAR_LIPOPROTEIN"/>
    <property type="match status" value="1"/>
</dbReference>
<dbReference type="RefSeq" id="WP_326617650.1">
    <property type="nucleotide sequence ID" value="NZ_CP109106.1"/>
</dbReference>
<proteinExistence type="predicted"/>
<evidence type="ECO:0000256" key="2">
    <source>
        <dbReference type="SAM" id="SignalP"/>
    </source>
</evidence>
<dbReference type="EMBL" id="CP109106">
    <property type="protein sequence ID" value="WSB68207.1"/>
    <property type="molecule type" value="Genomic_DNA"/>
</dbReference>
<sequence length="149" mass="15596">MTDEPRQPIKTGSAIAGSFLVLMFILAFAQSCGAPDDSPSAEPAESSTSSANSGDEDTTADPPAADTRHATVTAARFEHWPFTVDVGTLRCRDGASVTFEADGKEYGVNGTAQDAGYPSVQPIWADDKELGHGLKVDISEVLGYGRGLC</sequence>
<feature type="chain" id="PRO_5046449158" evidence="2">
    <location>
        <begin position="30"/>
        <end position="149"/>
    </location>
</feature>
<protein>
    <submittedName>
        <fullName evidence="3">YebY family protein</fullName>
    </submittedName>
</protein>
<accession>A0ABZ1FDT6</accession>
<feature type="region of interest" description="Disordered" evidence="1">
    <location>
        <begin position="33"/>
        <end position="68"/>
    </location>
</feature>
<evidence type="ECO:0000313" key="4">
    <source>
        <dbReference type="Proteomes" id="UP001344251"/>
    </source>
</evidence>
<reference evidence="3 4" key="1">
    <citation type="submission" date="2022-10" db="EMBL/GenBank/DDBJ databases">
        <title>The complete genomes of actinobacterial strains from the NBC collection.</title>
        <authorList>
            <person name="Joergensen T.S."/>
            <person name="Alvarez Arevalo M."/>
            <person name="Sterndorff E.B."/>
            <person name="Faurdal D."/>
            <person name="Vuksanovic O."/>
            <person name="Mourched A.-S."/>
            <person name="Charusanti P."/>
            <person name="Shaw S."/>
            <person name="Blin K."/>
            <person name="Weber T."/>
        </authorList>
    </citation>
    <scope>NUCLEOTIDE SEQUENCE [LARGE SCALE GENOMIC DNA]</scope>
    <source>
        <strain evidence="3 4">NBC 01774</strain>
    </source>
</reference>
<keyword evidence="2" id="KW-0732">Signal</keyword>